<reference evidence="1" key="1">
    <citation type="submission" date="2022-11" db="EMBL/GenBank/DDBJ databases">
        <authorList>
            <person name="Petersen C."/>
        </authorList>
    </citation>
    <scope>NUCLEOTIDE SEQUENCE</scope>
    <source>
        <strain evidence="1">IBT 16849</strain>
    </source>
</reference>
<dbReference type="EMBL" id="JAPQKP010000002">
    <property type="protein sequence ID" value="KAJ5206621.1"/>
    <property type="molecule type" value="Genomic_DNA"/>
</dbReference>
<keyword evidence="2" id="KW-1185">Reference proteome</keyword>
<protein>
    <submittedName>
        <fullName evidence="1">Uncharacterized protein</fullName>
    </submittedName>
</protein>
<evidence type="ECO:0000313" key="1">
    <source>
        <dbReference type="EMBL" id="KAJ5206621.1"/>
    </source>
</evidence>
<organism evidence="1 2">
    <name type="scientific">Penicillium cf. griseofulvum</name>
    <dbReference type="NCBI Taxonomy" id="2972120"/>
    <lineage>
        <taxon>Eukaryota</taxon>
        <taxon>Fungi</taxon>
        <taxon>Dikarya</taxon>
        <taxon>Ascomycota</taxon>
        <taxon>Pezizomycotina</taxon>
        <taxon>Eurotiomycetes</taxon>
        <taxon>Eurotiomycetidae</taxon>
        <taxon>Eurotiales</taxon>
        <taxon>Aspergillaceae</taxon>
        <taxon>Penicillium</taxon>
    </lineage>
</organism>
<dbReference type="Proteomes" id="UP001150879">
    <property type="component" value="Unassembled WGS sequence"/>
</dbReference>
<sequence length="177" mass="19952">MPKYALHTAYQWYCTLKSTNDPNLELPPLNAPDANGQIDLFLGERFCRYTNCPKDTPATSTNNLRKHYADKHADITLAARGGRPSLQDKNDAVEFYVAIRDEYDANVDQAASIKPTIPRKADGTIHLTNMRKLTKERSGQIPCEPCKDAEDHPGCYREENTKRCDNFELFLTGGGEE</sequence>
<dbReference type="OrthoDB" id="4327458at2759"/>
<accession>A0A9W9MSD4</accession>
<gene>
    <name evidence="1" type="ORF">N7472_003069</name>
</gene>
<name>A0A9W9MSD4_9EURO</name>
<reference evidence="1" key="2">
    <citation type="journal article" date="2023" name="IMA Fungus">
        <title>Comparative genomic study of the Penicillium genus elucidates a diverse pangenome and 15 lateral gene transfer events.</title>
        <authorList>
            <person name="Petersen C."/>
            <person name="Sorensen T."/>
            <person name="Nielsen M.R."/>
            <person name="Sondergaard T.E."/>
            <person name="Sorensen J.L."/>
            <person name="Fitzpatrick D.A."/>
            <person name="Frisvad J.C."/>
            <person name="Nielsen K.L."/>
        </authorList>
    </citation>
    <scope>NUCLEOTIDE SEQUENCE</scope>
    <source>
        <strain evidence="1">IBT 16849</strain>
    </source>
</reference>
<dbReference type="AlphaFoldDB" id="A0A9W9MSD4"/>
<proteinExistence type="predicted"/>
<evidence type="ECO:0000313" key="2">
    <source>
        <dbReference type="Proteomes" id="UP001150879"/>
    </source>
</evidence>
<comment type="caution">
    <text evidence="1">The sequence shown here is derived from an EMBL/GenBank/DDBJ whole genome shotgun (WGS) entry which is preliminary data.</text>
</comment>